<proteinExistence type="predicted"/>
<protein>
    <submittedName>
        <fullName evidence="1">Uncharacterized protein</fullName>
    </submittedName>
</protein>
<accession>A0A3B1AX12</accession>
<reference evidence="1" key="1">
    <citation type="submission" date="2018-06" db="EMBL/GenBank/DDBJ databases">
        <authorList>
            <person name="Zhirakovskaya E."/>
        </authorList>
    </citation>
    <scope>NUCLEOTIDE SEQUENCE</scope>
</reference>
<name>A0A3B1AX12_9ZZZZ</name>
<dbReference type="EMBL" id="UOFT01000066">
    <property type="protein sequence ID" value="VAW98524.1"/>
    <property type="molecule type" value="Genomic_DNA"/>
</dbReference>
<sequence length="100" mass="11081">MLRIIHLILVFSILTAQSAWAINTSNISDSETQHVYTQIDDQHDTAADSCSHFCHASAHLVGICSNVSIDMMIAHDRYTAKLINFTLSINYQPPTPPPTV</sequence>
<dbReference type="AlphaFoldDB" id="A0A3B1AX12"/>
<gene>
    <name evidence="1" type="ORF">MNBD_GAMMA23-1529</name>
</gene>
<evidence type="ECO:0000313" key="1">
    <source>
        <dbReference type="EMBL" id="VAW98524.1"/>
    </source>
</evidence>
<organism evidence="1">
    <name type="scientific">hydrothermal vent metagenome</name>
    <dbReference type="NCBI Taxonomy" id="652676"/>
    <lineage>
        <taxon>unclassified sequences</taxon>
        <taxon>metagenomes</taxon>
        <taxon>ecological metagenomes</taxon>
    </lineage>
</organism>